<name>A0A3D8RNU8_9HELO</name>
<protein>
    <submittedName>
        <fullName evidence="1">Uncharacterized protein</fullName>
    </submittedName>
</protein>
<comment type="caution">
    <text evidence="1">The sequence shown here is derived from an EMBL/GenBank/DDBJ whole genome shotgun (WGS) entry which is preliminary data.</text>
</comment>
<proteinExistence type="predicted"/>
<dbReference type="EMBL" id="PDLN01000009">
    <property type="protein sequence ID" value="RDW75626.1"/>
    <property type="molecule type" value="Genomic_DNA"/>
</dbReference>
<evidence type="ECO:0000313" key="1">
    <source>
        <dbReference type="EMBL" id="RDW75626.1"/>
    </source>
</evidence>
<accession>A0A3D8RNU8</accession>
<organism evidence="1 2">
    <name type="scientific">Coleophoma crateriformis</name>
    <dbReference type="NCBI Taxonomy" id="565419"/>
    <lineage>
        <taxon>Eukaryota</taxon>
        <taxon>Fungi</taxon>
        <taxon>Dikarya</taxon>
        <taxon>Ascomycota</taxon>
        <taxon>Pezizomycotina</taxon>
        <taxon>Leotiomycetes</taxon>
        <taxon>Helotiales</taxon>
        <taxon>Dermateaceae</taxon>
        <taxon>Coleophoma</taxon>
    </lineage>
</organism>
<dbReference type="Proteomes" id="UP000256328">
    <property type="component" value="Unassembled WGS sequence"/>
</dbReference>
<evidence type="ECO:0000313" key="2">
    <source>
        <dbReference type="Proteomes" id="UP000256328"/>
    </source>
</evidence>
<keyword evidence="2" id="KW-1185">Reference proteome</keyword>
<dbReference type="AlphaFoldDB" id="A0A3D8RNU8"/>
<reference evidence="1 2" key="1">
    <citation type="journal article" date="2018" name="IMA Fungus">
        <title>IMA Genome-F 9: Draft genome sequence of Annulohypoxylon stygium, Aspergillus mulundensis, Berkeleyomyces basicola (syn. Thielaviopsis basicola), Ceratocystis smalleyi, two Cercospora beticola strains, Coleophoma cylindrospora, Fusarium fracticaudum, Phialophora cf. hyalina, and Morchella septimelata.</title>
        <authorList>
            <person name="Wingfield B.D."/>
            <person name="Bills G.F."/>
            <person name="Dong Y."/>
            <person name="Huang W."/>
            <person name="Nel W.J."/>
            <person name="Swalarsk-Parry B.S."/>
            <person name="Vaghefi N."/>
            <person name="Wilken P.M."/>
            <person name="An Z."/>
            <person name="de Beer Z.W."/>
            <person name="De Vos L."/>
            <person name="Chen L."/>
            <person name="Duong T.A."/>
            <person name="Gao Y."/>
            <person name="Hammerbacher A."/>
            <person name="Kikkert J.R."/>
            <person name="Li Y."/>
            <person name="Li H."/>
            <person name="Li K."/>
            <person name="Li Q."/>
            <person name="Liu X."/>
            <person name="Ma X."/>
            <person name="Naidoo K."/>
            <person name="Pethybridge S.J."/>
            <person name="Sun J."/>
            <person name="Steenkamp E.T."/>
            <person name="van der Nest M.A."/>
            <person name="van Wyk S."/>
            <person name="Wingfield M.J."/>
            <person name="Xiong C."/>
            <person name="Yue Q."/>
            <person name="Zhang X."/>
        </authorList>
    </citation>
    <scope>NUCLEOTIDE SEQUENCE [LARGE SCALE GENOMIC DNA]</scope>
    <source>
        <strain evidence="1 2">BP5796</strain>
    </source>
</reference>
<dbReference type="OrthoDB" id="2213137at2759"/>
<sequence>MARPEPVALPARVAEHGFLLSETDAAVSLDQARNDRKRACVLVGSTLLQLPIWGIGHQLNHLPAPLTTNLVPQAFHDLGVFQEYYYANWTFHGSRDVTGIIGTTSNGVMYRR</sequence>
<gene>
    <name evidence="1" type="ORF">BP5796_06447</name>
</gene>